<keyword evidence="3" id="KW-1185">Reference proteome</keyword>
<reference evidence="2" key="1">
    <citation type="submission" date="2020-08" db="EMBL/GenBank/DDBJ databases">
        <title>Genome public.</title>
        <authorList>
            <person name="Liu C."/>
            <person name="Sun Q."/>
        </authorList>
    </citation>
    <scope>NUCLEOTIDE SEQUENCE</scope>
    <source>
        <strain evidence="2">NSJ-42</strain>
    </source>
</reference>
<organism evidence="2 3">
    <name type="scientific">Clostridium lentum</name>
    <dbReference type="NCBI Taxonomy" id="2763037"/>
    <lineage>
        <taxon>Bacteria</taxon>
        <taxon>Bacillati</taxon>
        <taxon>Bacillota</taxon>
        <taxon>Clostridia</taxon>
        <taxon>Eubacteriales</taxon>
        <taxon>Clostridiaceae</taxon>
        <taxon>Clostridium</taxon>
    </lineage>
</organism>
<dbReference type="RefSeq" id="WP_186834709.1">
    <property type="nucleotide sequence ID" value="NZ_JACOOQ010000003.1"/>
</dbReference>
<feature type="domain" description="DJ-1/PfpI" evidence="1">
    <location>
        <begin position="1"/>
        <end position="162"/>
    </location>
</feature>
<dbReference type="SUPFAM" id="SSF52317">
    <property type="entry name" value="Class I glutamine amidotransferase-like"/>
    <property type="match status" value="1"/>
</dbReference>
<gene>
    <name evidence="2" type="ORF">H8R92_03145</name>
</gene>
<comment type="caution">
    <text evidence="2">The sequence shown here is derived from an EMBL/GenBank/DDBJ whole genome shotgun (WGS) entry which is preliminary data.</text>
</comment>
<dbReference type="Pfam" id="PF01965">
    <property type="entry name" value="DJ-1_PfpI"/>
    <property type="match status" value="1"/>
</dbReference>
<dbReference type="InterPro" id="IPR006287">
    <property type="entry name" value="DJ-1"/>
</dbReference>
<dbReference type="InterPro" id="IPR002818">
    <property type="entry name" value="DJ-1/PfpI"/>
</dbReference>
<dbReference type="InterPro" id="IPR050325">
    <property type="entry name" value="Prot/Nucl_acid_deglycase"/>
</dbReference>
<dbReference type="PANTHER" id="PTHR48094:SF12">
    <property type="entry name" value="PARKINSON DISEASE PROTEIN 7 HOMOLOG"/>
    <property type="match status" value="1"/>
</dbReference>
<dbReference type="PANTHER" id="PTHR48094">
    <property type="entry name" value="PROTEIN/NUCLEIC ACID DEGLYCASE DJ-1-RELATED"/>
    <property type="match status" value="1"/>
</dbReference>
<dbReference type="InterPro" id="IPR029062">
    <property type="entry name" value="Class_I_gatase-like"/>
</dbReference>
<evidence type="ECO:0000313" key="2">
    <source>
        <dbReference type="EMBL" id="MBC5639440.1"/>
    </source>
</evidence>
<proteinExistence type="predicted"/>
<dbReference type="AlphaFoldDB" id="A0A8I0ACY6"/>
<dbReference type="EMBL" id="JACOOQ010000003">
    <property type="protein sequence ID" value="MBC5639440.1"/>
    <property type="molecule type" value="Genomic_DNA"/>
</dbReference>
<dbReference type="GO" id="GO:0005737">
    <property type="term" value="C:cytoplasm"/>
    <property type="evidence" value="ECO:0007669"/>
    <property type="project" value="TreeGrafter"/>
</dbReference>
<name>A0A8I0ACY6_9CLOT</name>
<evidence type="ECO:0000259" key="1">
    <source>
        <dbReference type="Pfam" id="PF01965"/>
    </source>
</evidence>
<dbReference type="CDD" id="cd03135">
    <property type="entry name" value="GATase1_DJ-1"/>
    <property type="match status" value="1"/>
</dbReference>
<protein>
    <submittedName>
        <fullName evidence="2">DJ-1/PfpI family protein</fullName>
    </submittedName>
</protein>
<dbReference type="Proteomes" id="UP000662088">
    <property type="component" value="Unassembled WGS sequence"/>
</dbReference>
<dbReference type="NCBIfam" id="TIGR01383">
    <property type="entry name" value="not_thiJ"/>
    <property type="match status" value="1"/>
</dbReference>
<dbReference type="Gene3D" id="3.40.50.880">
    <property type="match status" value="1"/>
</dbReference>
<accession>A0A8I0ACY6</accession>
<sequence>MKVAVLLAEGFETIEALTTVDILRRAGIECHTFATKNQKVTTSHHITLKADKVFNEEIKDYDVVVLPGGMPGAVNLRDDERVINLLKEFNSKNKIIAAICAGPISLGKAGISEGKNVTCYPGFEEQLGNCNYQKELVVIDRNIITGRGPAAAIPFAFEILKQIAPEKVDEIKKAMLF</sequence>
<evidence type="ECO:0000313" key="3">
    <source>
        <dbReference type="Proteomes" id="UP000662088"/>
    </source>
</evidence>